<sequence length="581" mass="65670">MPTSTGKNYGSQANTVEPDGMSQRGNTTSGSVRPDGHDNSLDNNIEFPSLTTRTQCPPDVGMRAAQTTRPRAHSEGALSEDRPLLSEEGAAMAINSIQVTHPPASDDGSSSGQSKAVSHGRRSRISYVDNDGFAHISLSNKATESLPQPINENRITPSNRYSVLETSSEDRAYANMMRSLMESMDENTRNVIERRIQAIANIEVKSNITTTTSIRHANANRSHSTMRIRTIEDWRSQVTDLEAKTGERTRVRASNNIAPAIINNNIQDSEESNIFPSGYSIIGSINAERGDTRQITSQRDEIPSLGVISRLMDEDPAVEPTVSVEYNNNVKTSVKIPAPEKYDGKPQMDAFEEWMFNMNNFFELSCVPAKQRIRHLPAYLKGKAANFYITHVAPDPNNWTMAKFAKELFLYCFPSNFNELLCSRFDKANQGRKPFTDFGRYMDKLASRLPNVHMSEVPCKIFEGANGYIRTEWRAKGMNYERTSRRILEETALNYEMAMLEMLKEAARSGRNWRRAMDELGDCPSLESQMKDKRNRDAFQHIDERRHTSNSNSNRDNRSNNRGRGRGQHFPMSQSRRTFRP</sequence>
<dbReference type="Proteomes" id="UP000054279">
    <property type="component" value="Unassembled WGS sequence"/>
</dbReference>
<dbReference type="EMBL" id="KN837224">
    <property type="protein sequence ID" value="KIJ32607.1"/>
    <property type="molecule type" value="Genomic_DNA"/>
</dbReference>
<feature type="region of interest" description="Disordered" evidence="1">
    <location>
        <begin position="540"/>
        <end position="581"/>
    </location>
</feature>
<organism evidence="2 3">
    <name type="scientific">Sphaerobolus stellatus (strain SS14)</name>
    <dbReference type="NCBI Taxonomy" id="990650"/>
    <lineage>
        <taxon>Eukaryota</taxon>
        <taxon>Fungi</taxon>
        <taxon>Dikarya</taxon>
        <taxon>Basidiomycota</taxon>
        <taxon>Agaricomycotina</taxon>
        <taxon>Agaricomycetes</taxon>
        <taxon>Phallomycetidae</taxon>
        <taxon>Geastrales</taxon>
        <taxon>Sphaerobolaceae</taxon>
        <taxon>Sphaerobolus</taxon>
    </lineage>
</organism>
<feature type="compositionally biased region" description="Polar residues" evidence="1">
    <location>
        <begin position="1"/>
        <end position="15"/>
    </location>
</feature>
<feature type="region of interest" description="Disordered" evidence="1">
    <location>
        <begin position="100"/>
        <end position="123"/>
    </location>
</feature>
<keyword evidence="3" id="KW-1185">Reference proteome</keyword>
<dbReference type="HOGENOM" id="CLU_469436_0_0_1"/>
<accession>A0A0C9UTN8</accession>
<dbReference type="OrthoDB" id="3267748at2759"/>
<feature type="compositionally biased region" description="Polar residues" evidence="1">
    <location>
        <begin position="571"/>
        <end position="581"/>
    </location>
</feature>
<proteinExistence type="predicted"/>
<evidence type="ECO:0008006" key="4">
    <source>
        <dbReference type="Google" id="ProtNLM"/>
    </source>
</evidence>
<feature type="compositionally biased region" description="Polar residues" evidence="1">
    <location>
        <begin position="107"/>
        <end position="116"/>
    </location>
</feature>
<evidence type="ECO:0000313" key="2">
    <source>
        <dbReference type="EMBL" id="KIJ32607.1"/>
    </source>
</evidence>
<evidence type="ECO:0000256" key="1">
    <source>
        <dbReference type="SAM" id="MobiDB-lite"/>
    </source>
</evidence>
<feature type="region of interest" description="Disordered" evidence="1">
    <location>
        <begin position="1"/>
        <end position="84"/>
    </location>
</feature>
<gene>
    <name evidence="2" type="ORF">M422DRAFT_265494</name>
</gene>
<protein>
    <recommendedName>
        <fullName evidence="4">Retrotransposon gag domain-containing protein</fullName>
    </recommendedName>
</protein>
<evidence type="ECO:0000313" key="3">
    <source>
        <dbReference type="Proteomes" id="UP000054279"/>
    </source>
</evidence>
<dbReference type="AlphaFoldDB" id="A0A0C9UTN8"/>
<name>A0A0C9UTN8_SPHS4</name>
<reference evidence="2 3" key="1">
    <citation type="submission" date="2014-06" db="EMBL/GenBank/DDBJ databases">
        <title>Evolutionary Origins and Diversification of the Mycorrhizal Mutualists.</title>
        <authorList>
            <consortium name="DOE Joint Genome Institute"/>
            <consortium name="Mycorrhizal Genomics Consortium"/>
            <person name="Kohler A."/>
            <person name="Kuo A."/>
            <person name="Nagy L.G."/>
            <person name="Floudas D."/>
            <person name="Copeland A."/>
            <person name="Barry K.W."/>
            <person name="Cichocki N."/>
            <person name="Veneault-Fourrey C."/>
            <person name="LaButti K."/>
            <person name="Lindquist E.A."/>
            <person name="Lipzen A."/>
            <person name="Lundell T."/>
            <person name="Morin E."/>
            <person name="Murat C."/>
            <person name="Riley R."/>
            <person name="Ohm R."/>
            <person name="Sun H."/>
            <person name="Tunlid A."/>
            <person name="Henrissat B."/>
            <person name="Grigoriev I.V."/>
            <person name="Hibbett D.S."/>
            <person name="Martin F."/>
        </authorList>
    </citation>
    <scope>NUCLEOTIDE SEQUENCE [LARGE SCALE GENOMIC DNA]</scope>
    <source>
        <strain evidence="2 3">SS14</strain>
    </source>
</reference>